<keyword evidence="5" id="KW-0539">Nucleus</keyword>
<feature type="region of interest" description="Disordered" evidence="6">
    <location>
        <begin position="1"/>
        <end position="33"/>
    </location>
</feature>
<evidence type="ECO:0000256" key="6">
    <source>
        <dbReference type="SAM" id="MobiDB-lite"/>
    </source>
</evidence>
<dbReference type="InterPro" id="IPR036864">
    <property type="entry name" value="Zn2-C6_fun-type_DNA-bd_sf"/>
</dbReference>
<dbReference type="Gene3D" id="4.10.240.10">
    <property type="entry name" value="Zn(2)-C6 fungal-type DNA-binding domain"/>
    <property type="match status" value="1"/>
</dbReference>
<feature type="domain" description="Zn(2)-C6 fungal-type" evidence="7">
    <location>
        <begin position="38"/>
        <end position="68"/>
    </location>
</feature>
<keyword evidence="4" id="KW-0804">Transcription</keyword>
<protein>
    <recommendedName>
        <fullName evidence="7">Zn(2)-C6 fungal-type domain-containing protein</fullName>
    </recommendedName>
</protein>
<dbReference type="PROSITE" id="PS00463">
    <property type="entry name" value="ZN2_CY6_FUNGAL_1"/>
    <property type="match status" value="1"/>
</dbReference>
<feature type="region of interest" description="Disordered" evidence="6">
    <location>
        <begin position="120"/>
        <end position="179"/>
    </location>
</feature>
<evidence type="ECO:0000256" key="3">
    <source>
        <dbReference type="ARBA" id="ARBA00023015"/>
    </source>
</evidence>
<feature type="region of interest" description="Disordered" evidence="6">
    <location>
        <begin position="693"/>
        <end position="773"/>
    </location>
</feature>
<evidence type="ECO:0000256" key="5">
    <source>
        <dbReference type="ARBA" id="ARBA00023242"/>
    </source>
</evidence>
<feature type="region of interest" description="Disordered" evidence="6">
    <location>
        <begin position="790"/>
        <end position="865"/>
    </location>
</feature>
<sequence>MSPSMSPDDNAAADNHDGSGARPDDNPNANIPRQKRLACLICRRRKLKCDGRRPSCSTCSRLGHQCAYDEVRKKSGPKRGYVKALEERLKQVEVMLKSQDAGPAGASAADALHGFTGGDARSASLKTGPGAAKTGKNGSISKTGNEQSGSSTTMGSSSGVGGAGDFSIPDPNSINLTGAAGRDLDTWQFNADSPQRPSSLDDFNFGGRMPGNMSGGIDSNPTWEIIQLNLEEPLPDQGIIDELTEVYFDKVHPSLPMIHKARYLAAMNLAANQRPPVCLRYAMWMSACTIMDKYSDLKDLFYQRARKYLEVDYMKGFGEHMISVAHCQTHVILASYEFKMMYFPRAWMSTGQAIRLAQMIGLHRLDGAGLEVKQCIPPPRDWTEKEERRRTFWMAFCEDRYASIGTGWPMTVDERDISTVLPSSEEAFEMSRPEASIPLHDAMCPSGIGQLTPFAGIILMACLFGRNLTHLHRPDNDDKDSDMNGEFWKRHRNLDHILLNTLLGLPDQLKLPAGLQNPNIVFTNMCIHTSTICLHQAAIFKAENNALDASVSPESKIRCINAANEIASIMRMVSHMDLSTMNPFISFCLYVAARVFVQYLKSRPDEGRVVDSLRFLLTAMSALKRRNPLTESFLVQLDVDLEALGERIPQLKSAFPMSYDSPSSGVPQGAISRPGAVCEDGAVDGILSFQKEYSKSDNASSSQENADDNAKDRVSDTGSASMNSNDSRFRPKNVDGSAPATSSNWVFPESRLPTRDRSNDHSPMFNIPTNGFPDPTVNILTANGRPMGFVDEIHDMSTSPGDGLSSRPTPNSSSASEGRQNLAPPQQQTGMHSAGSSFDTSPVSPPRVIVGGQQPTQVDRGASGGYFSTANGGAADYSTGQPGSAAAAAVGMNGGGAGLGGLMSADPNSNDYMISEGWNMNGQTAMTPVSEGVLRTIINMGPMETMDLGWGSNP</sequence>
<dbReference type="InterPro" id="IPR050815">
    <property type="entry name" value="TF_fung"/>
</dbReference>
<evidence type="ECO:0000256" key="2">
    <source>
        <dbReference type="ARBA" id="ARBA00022723"/>
    </source>
</evidence>
<dbReference type="CDD" id="cd00067">
    <property type="entry name" value="GAL4"/>
    <property type="match status" value="1"/>
</dbReference>
<comment type="caution">
    <text evidence="8">The sequence shown here is derived from an EMBL/GenBank/DDBJ whole genome shotgun (WGS) entry which is preliminary data.</text>
</comment>
<reference evidence="8 9" key="1">
    <citation type="journal article" date="2024" name="IMA Fungus">
        <title>IMA Genome - F19 : A genome assembly and annotation guide to empower mycologists, including annotated draft genome sequences of Ceratocystis pirilliformis, Diaporthe australafricana, Fusarium ophioides, Paecilomyces lecythidis, and Sporothrix stenoceras.</title>
        <authorList>
            <person name="Aylward J."/>
            <person name="Wilson A.M."/>
            <person name="Visagie C.M."/>
            <person name="Spraker J."/>
            <person name="Barnes I."/>
            <person name="Buitendag C."/>
            <person name="Ceriani C."/>
            <person name="Del Mar Angel L."/>
            <person name="du Plessis D."/>
            <person name="Fuchs T."/>
            <person name="Gasser K."/>
            <person name="Kramer D."/>
            <person name="Li W."/>
            <person name="Munsamy K."/>
            <person name="Piso A."/>
            <person name="Price J.L."/>
            <person name="Sonnekus B."/>
            <person name="Thomas C."/>
            <person name="van der Nest A."/>
            <person name="van Dijk A."/>
            <person name="van Heerden A."/>
            <person name="van Vuuren N."/>
            <person name="Yilmaz N."/>
            <person name="Duong T.A."/>
            <person name="van der Merwe N.A."/>
            <person name="Wingfield M.J."/>
            <person name="Wingfield B.D."/>
        </authorList>
    </citation>
    <scope>NUCLEOTIDE SEQUENCE [LARGE SCALE GENOMIC DNA]</scope>
    <source>
        <strain evidence="8 9">CMW 5346</strain>
    </source>
</reference>
<proteinExistence type="predicted"/>
<feature type="compositionally biased region" description="Polar residues" evidence="6">
    <location>
        <begin position="817"/>
        <end position="842"/>
    </location>
</feature>
<dbReference type="PANTHER" id="PTHR47338">
    <property type="entry name" value="ZN(II)2CYS6 TRANSCRIPTION FACTOR (EUROFUNG)-RELATED"/>
    <property type="match status" value="1"/>
</dbReference>
<dbReference type="CDD" id="cd12148">
    <property type="entry name" value="fungal_TF_MHR"/>
    <property type="match status" value="1"/>
</dbReference>
<feature type="compositionally biased region" description="Low complexity" evidence="6">
    <location>
        <begin position="805"/>
        <end position="816"/>
    </location>
</feature>
<dbReference type="EMBL" id="JAWCUI010000020">
    <property type="protein sequence ID" value="KAL1897063.1"/>
    <property type="molecule type" value="Genomic_DNA"/>
</dbReference>
<dbReference type="PANTHER" id="PTHR47338:SF10">
    <property type="entry name" value="TRANSCRIPTION FACTOR DOMAIN-CONTAINING PROTEIN-RELATED"/>
    <property type="match status" value="1"/>
</dbReference>
<evidence type="ECO:0000313" key="8">
    <source>
        <dbReference type="EMBL" id="KAL1897063.1"/>
    </source>
</evidence>
<gene>
    <name evidence="8" type="ORF">Sste5346_004268</name>
</gene>
<evidence type="ECO:0000259" key="7">
    <source>
        <dbReference type="PROSITE" id="PS50048"/>
    </source>
</evidence>
<name>A0ABR3Z906_9PEZI</name>
<dbReference type="PROSITE" id="PS50048">
    <property type="entry name" value="ZN2_CY6_FUNGAL_2"/>
    <property type="match status" value="1"/>
</dbReference>
<accession>A0ABR3Z906</accession>
<dbReference type="Proteomes" id="UP001583186">
    <property type="component" value="Unassembled WGS sequence"/>
</dbReference>
<feature type="compositionally biased region" description="Basic and acidic residues" evidence="6">
    <location>
        <begin position="14"/>
        <end position="25"/>
    </location>
</feature>
<organism evidence="8 9">
    <name type="scientific">Sporothrix stenoceras</name>
    <dbReference type="NCBI Taxonomy" id="5173"/>
    <lineage>
        <taxon>Eukaryota</taxon>
        <taxon>Fungi</taxon>
        <taxon>Dikarya</taxon>
        <taxon>Ascomycota</taxon>
        <taxon>Pezizomycotina</taxon>
        <taxon>Sordariomycetes</taxon>
        <taxon>Sordariomycetidae</taxon>
        <taxon>Ophiostomatales</taxon>
        <taxon>Ophiostomataceae</taxon>
        <taxon>Sporothrix</taxon>
    </lineage>
</organism>
<dbReference type="Pfam" id="PF00172">
    <property type="entry name" value="Zn_clus"/>
    <property type="match status" value="1"/>
</dbReference>
<dbReference type="InterPro" id="IPR007219">
    <property type="entry name" value="XnlR_reg_dom"/>
</dbReference>
<feature type="compositionally biased region" description="Low complexity" evidence="6">
    <location>
        <begin position="148"/>
        <end position="157"/>
    </location>
</feature>
<comment type="subcellular location">
    <subcellularLocation>
        <location evidence="1">Nucleus</location>
    </subcellularLocation>
</comment>
<dbReference type="SUPFAM" id="SSF57701">
    <property type="entry name" value="Zn2/Cys6 DNA-binding domain"/>
    <property type="match status" value="1"/>
</dbReference>
<keyword evidence="2" id="KW-0479">Metal-binding</keyword>
<feature type="compositionally biased region" description="Polar residues" evidence="6">
    <location>
        <begin position="716"/>
        <end position="726"/>
    </location>
</feature>
<dbReference type="SMART" id="SM00906">
    <property type="entry name" value="Fungal_trans"/>
    <property type="match status" value="1"/>
</dbReference>
<keyword evidence="3" id="KW-0805">Transcription regulation</keyword>
<dbReference type="InterPro" id="IPR001138">
    <property type="entry name" value="Zn2Cys6_DnaBD"/>
</dbReference>
<keyword evidence="9" id="KW-1185">Reference proteome</keyword>
<evidence type="ECO:0000313" key="9">
    <source>
        <dbReference type="Proteomes" id="UP001583186"/>
    </source>
</evidence>
<feature type="compositionally biased region" description="Polar residues" evidence="6">
    <location>
        <begin position="136"/>
        <end position="147"/>
    </location>
</feature>
<evidence type="ECO:0000256" key="1">
    <source>
        <dbReference type="ARBA" id="ARBA00004123"/>
    </source>
</evidence>
<evidence type="ECO:0000256" key="4">
    <source>
        <dbReference type="ARBA" id="ARBA00023163"/>
    </source>
</evidence>
<dbReference type="Pfam" id="PF04082">
    <property type="entry name" value="Fungal_trans"/>
    <property type="match status" value="1"/>
</dbReference>
<dbReference type="SMART" id="SM00066">
    <property type="entry name" value="GAL4"/>
    <property type="match status" value="1"/>
</dbReference>